<evidence type="ECO:0000313" key="5">
    <source>
        <dbReference type="Proteomes" id="UP000780801"/>
    </source>
</evidence>
<keyword evidence="1 2" id="KW-0597">Phosphoprotein</keyword>
<dbReference type="PROSITE" id="PS50110">
    <property type="entry name" value="RESPONSE_REGULATORY"/>
    <property type="match status" value="1"/>
</dbReference>
<dbReference type="InterPro" id="IPR001789">
    <property type="entry name" value="Sig_transdc_resp-reg_receiver"/>
</dbReference>
<feature type="domain" description="Response regulatory" evidence="3">
    <location>
        <begin position="1"/>
        <end position="107"/>
    </location>
</feature>
<evidence type="ECO:0000256" key="2">
    <source>
        <dbReference type="PROSITE-ProRule" id="PRU00169"/>
    </source>
</evidence>
<accession>A0A9P6KC23</accession>
<reference evidence="4" key="1">
    <citation type="journal article" date="2020" name="Fungal Divers.">
        <title>Resolving the Mortierellaceae phylogeny through synthesis of multi-gene phylogenetics and phylogenomics.</title>
        <authorList>
            <person name="Vandepol N."/>
            <person name="Liber J."/>
            <person name="Desiro A."/>
            <person name="Na H."/>
            <person name="Kennedy M."/>
            <person name="Barry K."/>
            <person name="Grigoriev I.V."/>
            <person name="Miller A.N."/>
            <person name="O'Donnell K."/>
            <person name="Stajich J.E."/>
            <person name="Bonito G."/>
        </authorList>
    </citation>
    <scope>NUCLEOTIDE SEQUENCE</scope>
    <source>
        <strain evidence="4">KOD1015</strain>
    </source>
</reference>
<feature type="modified residue" description="4-aspartylphosphate" evidence="2">
    <location>
        <position position="30"/>
    </location>
</feature>
<dbReference type="CDD" id="cd17546">
    <property type="entry name" value="REC_hyHK_CKI1_RcsC-like"/>
    <property type="match status" value="1"/>
</dbReference>
<dbReference type="PANTHER" id="PTHR45339">
    <property type="entry name" value="HYBRID SIGNAL TRANSDUCTION HISTIDINE KINASE J"/>
    <property type="match status" value="1"/>
</dbReference>
<dbReference type="EMBL" id="JAABOA010002914">
    <property type="protein sequence ID" value="KAF9579250.1"/>
    <property type="molecule type" value="Genomic_DNA"/>
</dbReference>
<evidence type="ECO:0000256" key="1">
    <source>
        <dbReference type="ARBA" id="ARBA00022553"/>
    </source>
</evidence>
<protein>
    <recommendedName>
        <fullName evidence="3">Response regulatory domain-containing protein</fullName>
    </recommendedName>
</protein>
<dbReference type="GO" id="GO:0000160">
    <property type="term" value="P:phosphorelay signal transduction system"/>
    <property type="evidence" value="ECO:0007669"/>
    <property type="project" value="InterPro"/>
</dbReference>
<evidence type="ECO:0000313" key="4">
    <source>
        <dbReference type="EMBL" id="KAF9579250.1"/>
    </source>
</evidence>
<organism evidence="4 5">
    <name type="scientific">Lunasporangiospora selenospora</name>
    <dbReference type="NCBI Taxonomy" id="979761"/>
    <lineage>
        <taxon>Eukaryota</taxon>
        <taxon>Fungi</taxon>
        <taxon>Fungi incertae sedis</taxon>
        <taxon>Mucoromycota</taxon>
        <taxon>Mortierellomycotina</taxon>
        <taxon>Mortierellomycetes</taxon>
        <taxon>Mortierellales</taxon>
        <taxon>Mortierellaceae</taxon>
        <taxon>Lunasporangiospora</taxon>
    </lineage>
</organism>
<sequence length="117" mass="12996">MNVKIANNGQEALEEWLASDQGYYTVAIFDHHMPIMDGLAATRKLRELEAERPNKSGGEPLSRIPIIGLSADIQSSTKELCIKAGMDEYLTKPLLTKGLALLIQRYCCKDQTDNGEE</sequence>
<dbReference type="SUPFAM" id="SSF52172">
    <property type="entry name" value="CheY-like"/>
    <property type="match status" value="1"/>
</dbReference>
<dbReference type="OrthoDB" id="60033at2759"/>
<dbReference type="AlphaFoldDB" id="A0A9P6KC23"/>
<proteinExistence type="predicted"/>
<dbReference type="SMART" id="SM00448">
    <property type="entry name" value="REC"/>
    <property type="match status" value="1"/>
</dbReference>
<gene>
    <name evidence="4" type="ORF">BGW38_004569</name>
</gene>
<dbReference type="Proteomes" id="UP000780801">
    <property type="component" value="Unassembled WGS sequence"/>
</dbReference>
<evidence type="ECO:0000259" key="3">
    <source>
        <dbReference type="PROSITE" id="PS50110"/>
    </source>
</evidence>
<dbReference type="Pfam" id="PF00072">
    <property type="entry name" value="Response_reg"/>
    <property type="match status" value="1"/>
</dbReference>
<name>A0A9P6KC23_9FUNG</name>
<comment type="caution">
    <text evidence="4">The sequence shown here is derived from an EMBL/GenBank/DDBJ whole genome shotgun (WGS) entry which is preliminary data.</text>
</comment>
<dbReference type="InterPro" id="IPR011006">
    <property type="entry name" value="CheY-like_superfamily"/>
</dbReference>
<dbReference type="Gene3D" id="3.40.50.2300">
    <property type="match status" value="1"/>
</dbReference>
<keyword evidence="5" id="KW-1185">Reference proteome</keyword>
<dbReference type="PANTHER" id="PTHR45339:SF6">
    <property type="entry name" value="SENSORY HISTIDINE PROTEIN KINASE"/>
    <property type="match status" value="1"/>
</dbReference>